<protein>
    <recommendedName>
        <fullName evidence="3">Tim44-like domain-containing protein</fullName>
    </recommendedName>
</protein>
<proteinExistence type="predicted"/>
<name>A0AA50CMM9_9HYPH</name>
<evidence type="ECO:0000313" key="1">
    <source>
        <dbReference type="EMBL" id="WLR97239.1"/>
    </source>
</evidence>
<sequence length="191" mass="22069">MVALVDWAIDKSSEASRIKERIEKDNLSLSAALEQSRRIQNDKRIIEAFQPSESDGPFSETYNIDTAEYAVLQFLEGWKNRNFGLMAKHAINLTRKPFKKMAGEMRDMAEYVTLNEYEVFRIRHSTVARCDVRVRVQAKTLTKVVAGQFDLFLIRYNQDGNVAMPTDQDCIWAVQQNCIYNVMNEKFADTL</sequence>
<dbReference type="EMBL" id="CP132302">
    <property type="protein sequence ID" value="WLR97239.1"/>
    <property type="molecule type" value="Genomic_DNA"/>
</dbReference>
<gene>
    <name evidence="1" type="ORF">Q9313_16365</name>
</gene>
<organism evidence="1 2">
    <name type="scientific">Shinella sumterensis</name>
    <dbReference type="NCBI Taxonomy" id="1967501"/>
    <lineage>
        <taxon>Bacteria</taxon>
        <taxon>Pseudomonadati</taxon>
        <taxon>Pseudomonadota</taxon>
        <taxon>Alphaproteobacteria</taxon>
        <taxon>Hyphomicrobiales</taxon>
        <taxon>Rhizobiaceae</taxon>
        <taxon>Shinella</taxon>
    </lineage>
</organism>
<accession>A0AA50CMM9</accession>
<dbReference type="RefSeq" id="WP_306037278.1">
    <property type="nucleotide sequence ID" value="NZ_CP132302.1"/>
</dbReference>
<dbReference type="Proteomes" id="UP001234585">
    <property type="component" value="Chromosome"/>
</dbReference>
<keyword evidence="2" id="KW-1185">Reference proteome</keyword>
<evidence type="ECO:0008006" key="3">
    <source>
        <dbReference type="Google" id="ProtNLM"/>
    </source>
</evidence>
<dbReference type="AlphaFoldDB" id="A0AA50CMM9"/>
<reference evidence="1 2" key="1">
    <citation type="submission" date="2023-08" db="EMBL/GenBank/DDBJ databases">
        <title>Pathogen: clinical or host-associated sample.</title>
        <authorList>
            <person name="Hergert J."/>
            <person name="Casey R."/>
            <person name="Wagner J."/>
            <person name="Young E.L."/>
            <person name="Oakeson K.F."/>
        </authorList>
    </citation>
    <scope>NUCLEOTIDE SEQUENCE [LARGE SCALE GENOMIC DNA]</scope>
    <source>
        <strain evidence="1 2">1760953</strain>
    </source>
</reference>
<evidence type="ECO:0000313" key="2">
    <source>
        <dbReference type="Proteomes" id="UP001234585"/>
    </source>
</evidence>